<evidence type="ECO:0000259" key="2">
    <source>
        <dbReference type="Pfam" id="PF04773"/>
    </source>
</evidence>
<feature type="coiled-coil region" evidence="1">
    <location>
        <begin position="233"/>
        <end position="273"/>
    </location>
</feature>
<accession>A0AA46DWX4</accession>
<keyword evidence="4" id="KW-1185">Reference proteome</keyword>
<reference evidence="3 4" key="1">
    <citation type="submission" date="2019-03" db="EMBL/GenBank/DDBJ databases">
        <title>Genomic Encyclopedia of Type Strains, Phase IV (KMG-IV): sequencing the most valuable type-strain genomes for metagenomic binning, comparative biology and taxonomic classification.</title>
        <authorList>
            <person name="Goeker M."/>
        </authorList>
    </citation>
    <scope>NUCLEOTIDE SEQUENCE [LARGE SCALE GENOMIC DNA]</scope>
    <source>
        <strain evidence="3 4">DSM 100055</strain>
    </source>
</reference>
<protein>
    <submittedName>
        <fullName evidence="3">FecR family protein</fullName>
    </submittedName>
</protein>
<proteinExistence type="predicted"/>
<sequence length="339" mass="38283">MKKTILMIFYIMIFNIIFSASELDSLLQDDTEKFKDLLTEDTINEVPKKAFVSKLNGQAFLKLDNDDSWYQLVENAEIEEKMTILTTEKTTLSLKMEDGSFVNIGEKTKVYIESLKGRPQTEEITETGLNLLWGKIYSNVKKKVETGAKYEVKTGSVVAGVRGTKFTVSAAKNGRSDITVFSGIVSVKKIGSDLEILVNKNQKVKVDRKGSIGEIEQHQETPPEEEINPEETIAIVAEKIEEVKETKEESEEIKTLKEKAIEKKETIKEKSKEVVSEVKDGVKEETVNTNPEVISLKNNLTMIDNFVNQTVDQANAVEIIKKIQEIEEDKTNKLIIQIK</sequence>
<comment type="caution">
    <text evidence="3">The sequence shown here is derived from an EMBL/GenBank/DDBJ whole genome shotgun (WGS) entry which is preliminary data.</text>
</comment>
<keyword evidence="1" id="KW-0175">Coiled coil</keyword>
<dbReference type="Proteomes" id="UP000294678">
    <property type="component" value="Unassembled WGS sequence"/>
</dbReference>
<dbReference type="AlphaFoldDB" id="A0AA46DWX4"/>
<dbReference type="PANTHER" id="PTHR38731:SF1">
    <property type="entry name" value="FECR PROTEIN DOMAIN-CONTAINING PROTEIN"/>
    <property type="match status" value="1"/>
</dbReference>
<evidence type="ECO:0000313" key="3">
    <source>
        <dbReference type="EMBL" id="TDT67354.1"/>
    </source>
</evidence>
<dbReference type="RefSeq" id="WP_134113882.1">
    <property type="nucleotide sequence ID" value="NZ_SOBG01000011.1"/>
</dbReference>
<feature type="domain" description="FecR protein" evidence="2">
    <location>
        <begin position="83"/>
        <end position="185"/>
    </location>
</feature>
<name>A0AA46DWX4_9FUSO</name>
<evidence type="ECO:0000313" key="4">
    <source>
        <dbReference type="Proteomes" id="UP000294678"/>
    </source>
</evidence>
<dbReference type="InterPro" id="IPR006860">
    <property type="entry name" value="FecR"/>
</dbReference>
<dbReference type="PANTHER" id="PTHR38731">
    <property type="entry name" value="LIPL45-RELATED LIPOPROTEIN-RELATED"/>
    <property type="match status" value="1"/>
</dbReference>
<dbReference type="Gene3D" id="2.60.120.1440">
    <property type="match status" value="1"/>
</dbReference>
<gene>
    <name evidence="3" type="ORF">EV215_2032</name>
</gene>
<dbReference type="EMBL" id="SOBG01000011">
    <property type="protein sequence ID" value="TDT67354.1"/>
    <property type="molecule type" value="Genomic_DNA"/>
</dbReference>
<organism evidence="3 4">
    <name type="scientific">Hypnocyclicus thermotrophus</name>
    <dbReference type="NCBI Taxonomy" id="1627895"/>
    <lineage>
        <taxon>Bacteria</taxon>
        <taxon>Fusobacteriati</taxon>
        <taxon>Fusobacteriota</taxon>
        <taxon>Fusobacteriia</taxon>
        <taxon>Fusobacteriales</taxon>
        <taxon>Fusobacteriaceae</taxon>
        <taxon>Hypnocyclicus</taxon>
    </lineage>
</organism>
<dbReference type="Pfam" id="PF04773">
    <property type="entry name" value="FecR"/>
    <property type="match status" value="1"/>
</dbReference>
<evidence type="ECO:0000256" key="1">
    <source>
        <dbReference type="SAM" id="Coils"/>
    </source>
</evidence>